<feature type="compositionally biased region" description="Low complexity" evidence="1">
    <location>
        <begin position="64"/>
        <end position="74"/>
    </location>
</feature>
<keyword evidence="3" id="KW-1185">Reference proteome</keyword>
<name>A0AA39HFH0_9BILA</name>
<proteinExistence type="predicted"/>
<dbReference type="AlphaFoldDB" id="A0AA39HFH0"/>
<comment type="caution">
    <text evidence="2">The sequence shown here is derived from an EMBL/GenBank/DDBJ whole genome shotgun (WGS) entry which is preliminary data.</text>
</comment>
<sequence>MDINSKINMSLDEIIKLKRTHNKAEKKGPATNVPKGRDNKKFGKLTGNAASPRKGVNARRIQKNKNTNNKSPTTARAKPMKKGAKPVNKKKPVTVNLNKATTKKLVQNLVKKALKTTGVRKTVKSARTRLTTRNMRRRVTAPAAAPARNAAVASRLSRVSNKSRVIRRPMHVVNQRSPRTVVVRGRGTPRFRQPIQAVQQRALRVVERRRAPVVIRRERIVAPVPTYRYLDRVPQESVIVRRVPVQRQRVVERFQERPVQRRVVYVERPQPQRVFVRNVQRDDRRFASSSSFLPEVIVRRGRGFGGHR</sequence>
<gene>
    <name evidence="2" type="ORF">QR680_017371</name>
</gene>
<feature type="region of interest" description="Disordered" evidence="1">
    <location>
        <begin position="18"/>
        <end position="88"/>
    </location>
</feature>
<dbReference type="Proteomes" id="UP001175271">
    <property type="component" value="Unassembled WGS sequence"/>
</dbReference>
<organism evidence="2 3">
    <name type="scientific">Steinernema hermaphroditum</name>
    <dbReference type="NCBI Taxonomy" id="289476"/>
    <lineage>
        <taxon>Eukaryota</taxon>
        <taxon>Metazoa</taxon>
        <taxon>Ecdysozoa</taxon>
        <taxon>Nematoda</taxon>
        <taxon>Chromadorea</taxon>
        <taxon>Rhabditida</taxon>
        <taxon>Tylenchina</taxon>
        <taxon>Panagrolaimomorpha</taxon>
        <taxon>Strongyloidoidea</taxon>
        <taxon>Steinernematidae</taxon>
        <taxon>Steinernema</taxon>
    </lineage>
</organism>
<evidence type="ECO:0000256" key="1">
    <source>
        <dbReference type="SAM" id="MobiDB-lite"/>
    </source>
</evidence>
<reference evidence="2" key="1">
    <citation type="submission" date="2023-06" db="EMBL/GenBank/DDBJ databases">
        <title>Genomic analysis of the entomopathogenic nematode Steinernema hermaphroditum.</title>
        <authorList>
            <person name="Schwarz E.M."/>
            <person name="Heppert J.K."/>
            <person name="Baniya A."/>
            <person name="Schwartz H.T."/>
            <person name="Tan C.-H."/>
            <person name="Antoshechkin I."/>
            <person name="Sternberg P.W."/>
            <person name="Goodrich-Blair H."/>
            <person name="Dillman A.R."/>
        </authorList>
    </citation>
    <scope>NUCLEOTIDE SEQUENCE</scope>
    <source>
        <strain evidence="2">PS9179</strain>
        <tissue evidence="2">Whole animal</tissue>
    </source>
</reference>
<evidence type="ECO:0000313" key="3">
    <source>
        <dbReference type="Proteomes" id="UP001175271"/>
    </source>
</evidence>
<evidence type="ECO:0000313" key="2">
    <source>
        <dbReference type="EMBL" id="KAK0404261.1"/>
    </source>
</evidence>
<accession>A0AA39HFH0</accession>
<protein>
    <submittedName>
        <fullName evidence="2">Uncharacterized protein</fullName>
    </submittedName>
</protein>
<feature type="compositionally biased region" description="Basic residues" evidence="1">
    <location>
        <begin position="78"/>
        <end position="88"/>
    </location>
</feature>
<dbReference type="EMBL" id="JAUCMV010000004">
    <property type="protein sequence ID" value="KAK0404261.1"/>
    <property type="molecule type" value="Genomic_DNA"/>
</dbReference>